<feature type="transmembrane region" description="Helical" evidence="1">
    <location>
        <begin position="17"/>
        <end position="39"/>
    </location>
</feature>
<keyword evidence="3" id="KW-1185">Reference proteome</keyword>
<organism evidence="2 3">
    <name type="scientific">Amblyomma americanum</name>
    <name type="common">Lone star tick</name>
    <dbReference type="NCBI Taxonomy" id="6943"/>
    <lineage>
        <taxon>Eukaryota</taxon>
        <taxon>Metazoa</taxon>
        <taxon>Ecdysozoa</taxon>
        <taxon>Arthropoda</taxon>
        <taxon>Chelicerata</taxon>
        <taxon>Arachnida</taxon>
        <taxon>Acari</taxon>
        <taxon>Parasitiformes</taxon>
        <taxon>Ixodida</taxon>
        <taxon>Ixodoidea</taxon>
        <taxon>Ixodidae</taxon>
        <taxon>Amblyomminae</taxon>
        <taxon>Amblyomma</taxon>
    </lineage>
</organism>
<evidence type="ECO:0000313" key="3">
    <source>
        <dbReference type="Proteomes" id="UP001321473"/>
    </source>
</evidence>
<feature type="transmembrane region" description="Helical" evidence="1">
    <location>
        <begin position="45"/>
        <end position="68"/>
    </location>
</feature>
<gene>
    <name evidence="2" type="ORF">V5799_030510</name>
</gene>
<dbReference type="EMBL" id="JARKHS020013325">
    <property type="protein sequence ID" value="KAK8776145.1"/>
    <property type="molecule type" value="Genomic_DNA"/>
</dbReference>
<sequence length="233" mass="25197">MEDPLNAKYGISQTSRLVLAVALLCFAAGGVFAVIGVASQNHLKTIIGSCVMTLGSGIYTITIMFTSVSGPPSGFDLKDFESIYRIKPASFYPNFKSKLALSLSFFMFVGGTIMVVVGFNFDVMYLWIPGYSMAVIAFIGYTAVILYGPMVIKPGAIVVAFPDDAAPKKPQTVLTAAYTRGYAKNATDIRSTHARGGARTLEASEYEEGDARGFQGFKRYEHCARGYTPAEPR</sequence>
<protein>
    <submittedName>
        <fullName evidence="2">Uncharacterized protein</fullName>
    </submittedName>
</protein>
<keyword evidence="1" id="KW-1133">Transmembrane helix</keyword>
<proteinExistence type="predicted"/>
<comment type="caution">
    <text evidence="2">The sequence shown here is derived from an EMBL/GenBank/DDBJ whole genome shotgun (WGS) entry which is preliminary data.</text>
</comment>
<keyword evidence="1" id="KW-0812">Transmembrane</keyword>
<evidence type="ECO:0000313" key="2">
    <source>
        <dbReference type="EMBL" id="KAK8776145.1"/>
    </source>
</evidence>
<dbReference type="AlphaFoldDB" id="A0AAQ4EN20"/>
<keyword evidence="1" id="KW-0472">Membrane</keyword>
<feature type="transmembrane region" description="Helical" evidence="1">
    <location>
        <begin position="125"/>
        <end position="147"/>
    </location>
</feature>
<feature type="transmembrane region" description="Helical" evidence="1">
    <location>
        <begin position="99"/>
        <end position="119"/>
    </location>
</feature>
<reference evidence="2 3" key="1">
    <citation type="journal article" date="2023" name="Arcadia Sci">
        <title>De novo assembly of a long-read Amblyomma americanum tick genome.</title>
        <authorList>
            <person name="Chou S."/>
            <person name="Poskanzer K.E."/>
            <person name="Rollins M."/>
            <person name="Thuy-Boun P.S."/>
        </authorList>
    </citation>
    <scope>NUCLEOTIDE SEQUENCE [LARGE SCALE GENOMIC DNA]</scope>
    <source>
        <strain evidence="2">F_SG_1</strain>
        <tissue evidence="2">Salivary glands</tissue>
    </source>
</reference>
<dbReference type="Proteomes" id="UP001321473">
    <property type="component" value="Unassembled WGS sequence"/>
</dbReference>
<name>A0AAQ4EN20_AMBAM</name>
<accession>A0AAQ4EN20</accession>
<evidence type="ECO:0000256" key="1">
    <source>
        <dbReference type="SAM" id="Phobius"/>
    </source>
</evidence>